<dbReference type="PROSITE" id="PS50113">
    <property type="entry name" value="PAC"/>
    <property type="match status" value="1"/>
</dbReference>
<dbReference type="InterPro" id="IPR036890">
    <property type="entry name" value="HATPase_C_sf"/>
</dbReference>
<dbReference type="InterPro" id="IPR003594">
    <property type="entry name" value="HATPase_dom"/>
</dbReference>
<dbReference type="InterPro" id="IPR036097">
    <property type="entry name" value="HisK_dim/P_sf"/>
</dbReference>
<dbReference type="PROSITE" id="PS50112">
    <property type="entry name" value="PAS"/>
    <property type="match status" value="1"/>
</dbReference>
<dbReference type="CDD" id="cd00130">
    <property type="entry name" value="PAS"/>
    <property type="match status" value="1"/>
</dbReference>
<dbReference type="InterPro" id="IPR005467">
    <property type="entry name" value="His_kinase_dom"/>
</dbReference>
<dbReference type="PANTHER" id="PTHR43547">
    <property type="entry name" value="TWO-COMPONENT HISTIDINE KINASE"/>
    <property type="match status" value="1"/>
</dbReference>
<dbReference type="InterPro" id="IPR004358">
    <property type="entry name" value="Sig_transdc_His_kin-like_C"/>
</dbReference>
<dbReference type="RefSeq" id="WP_126554928.1">
    <property type="nucleotide sequence ID" value="NZ_BIFS01000002.1"/>
</dbReference>
<dbReference type="EC" id="2.7.13.3" evidence="2"/>
<dbReference type="OrthoDB" id="9784397at2"/>
<dbReference type="InterPro" id="IPR041359">
    <property type="entry name" value="MetOD1"/>
</dbReference>
<dbReference type="Proteomes" id="UP000287188">
    <property type="component" value="Unassembled WGS sequence"/>
</dbReference>
<keyword evidence="11" id="KW-1185">Reference proteome</keyword>
<dbReference type="CDD" id="cd00075">
    <property type="entry name" value="HATPase"/>
    <property type="match status" value="1"/>
</dbReference>
<dbReference type="Pfam" id="PF00512">
    <property type="entry name" value="HisKA"/>
    <property type="match status" value="1"/>
</dbReference>
<keyword evidence="4" id="KW-0808">Transferase</keyword>
<evidence type="ECO:0000256" key="3">
    <source>
        <dbReference type="ARBA" id="ARBA00022553"/>
    </source>
</evidence>
<evidence type="ECO:0000256" key="5">
    <source>
        <dbReference type="ARBA" id="ARBA00022777"/>
    </source>
</evidence>
<dbReference type="SMART" id="SM00388">
    <property type="entry name" value="HisKA"/>
    <property type="match status" value="1"/>
</dbReference>
<dbReference type="InterPro" id="IPR000700">
    <property type="entry name" value="PAS-assoc_C"/>
</dbReference>
<evidence type="ECO:0000313" key="11">
    <source>
        <dbReference type="Proteomes" id="UP000287188"/>
    </source>
</evidence>
<dbReference type="AlphaFoldDB" id="A0A402AT55"/>
<evidence type="ECO:0000259" key="8">
    <source>
        <dbReference type="PROSITE" id="PS50112"/>
    </source>
</evidence>
<keyword evidence="6" id="KW-0902">Two-component regulatory system</keyword>
<dbReference type="SUPFAM" id="SSF55874">
    <property type="entry name" value="ATPase domain of HSP90 chaperone/DNA topoisomerase II/histidine kinase"/>
    <property type="match status" value="1"/>
</dbReference>
<comment type="catalytic activity">
    <reaction evidence="1">
        <text>ATP + protein L-histidine = ADP + protein N-phospho-L-histidine.</text>
        <dbReference type="EC" id="2.7.13.3"/>
    </reaction>
</comment>
<dbReference type="Gene3D" id="1.10.287.130">
    <property type="match status" value="1"/>
</dbReference>
<feature type="domain" description="PAS" evidence="8">
    <location>
        <begin position="207"/>
        <end position="277"/>
    </location>
</feature>
<dbReference type="SMART" id="SM00091">
    <property type="entry name" value="PAS"/>
    <property type="match status" value="1"/>
</dbReference>
<dbReference type="InterPro" id="IPR013656">
    <property type="entry name" value="PAS_4"/>
</dbReference>
<dbReference type="GO" id="GO:0000155">
    <property type="term" value="F:phosphorelay sensor kinase activity"/>
    <property type="evidence" value="ECO:0007669"/>
    <property type="project" value="InterPro"/>
</dbReference>
<dbReference type="NCBIfam" id="TIGR00229">
    <property type="entry name" value="sensory_box"/>
    <property type="match status" value="1"/>
</dbReference>
<dbReference type="EMBL" id="BIFS01000002">
    <property type="protein sequence ID" value="GCE22274.1"/>
    <property type="molecule type" value="Genomic_DNA"/>
</dbReference>
<dbReference type="Gene3D" id="3.30.450.20">
    <property type="entry name" value="PAS domain"/>
    <property type="match status" value="1"/>
</dbReference>
<evidence type="ECO:0000259" key="9">
    <source>
        <dbReference type="PROSITE" id="PS50113"/>
    </source>
</evidence>
<dbReference type="PANTHER" id="PTHR43547:SF2">
    <property type="entry name" value="HYBRID SIGNAL TRANSDUCTION HISTIDINE KINASE C"/>
    <property type="match status" value="1"/>
</dbReference>
<feature type="domain" description="Histidine kinase" evidence="7">
    <location>
        <begin position="336"/>
        <end position="559"/>
    </location>
</feature>
<dbReference type="CDD" id="cd00082">
    <property type="entry name" value="HisKA"/>
    <property type="match status" value="1"/>
</dbReference>
<dbReference type="SMART" id="SM00387">
    <property type="entry name" value="HATPase_c"/>
    <property type="match status" value="1"/>
</dbReference>
<reference evidence="11" key="1">
    <citation type="submission" date="2018-12" db="EMBL/GenBank/DDBJ databases">
        <title>Tengunoibacter tsumagoiensis gen. nov., sp. nov., Dictyobacter kobayashii sp. nov., D. alpinus sp. nov., and D. joshuensis sp. nov. and description of Dictyobacteraceae fam. nov. within the order Ktedonobacterales isolated from Tengu-no-mugimeshi.</title>
        <authorList>
            <person name="Wang C.M."/>
            <person name="Zheng Y."/>
            <person name="Sakai Y."/>
            <person name="Toyoda A."/>
            <person name="Minakuchi Y."/>
            <person name="Abe K."/>
            <person name="Yokota A."/>
            <person name="Yabe S."/>
        </authorList>
    </citation>
    <scope>NUCLEOTIDE SEQUENCE [LARGE SCALE GENOMIC DNA]</scope>
    <source>
        <strain evidence="11">Uno11</strain>
    </source>
</reference>
<keyword evidence="3" id="KW-0597">Phosphoprotein</keyword>
<dbReference type="Pfam" id="PF02518">
    <property type="entry name" value="HATPase_c"/>
    <property type="match status" value="1"/>
</dbReference>
<dbReference type="InterPro" id="IPR035965">
    <property type="entry name" value="PAS-like_dom_sf"/>
</dbReference>
<dbReference type="SUPFAM" id="SSF47384">
    <property type="entry name" value="Homodimeric domain of signal transducing histidine kinase"/>
    <property type="match status" value="1"/>
</dbReference>
<name>A0A402AT55_9CHLR</name>
<gene>
    <name evidence="10" type="ORF">KDK_60740</name>
</gene>
<dbReference type="InterPro" id="IPR003661">
    <property type="entry name" value="HisK_dim/P_dom"/>
</dbReference>
<comment type="caution">
    <text evidence="10">The sequence shown here is derived from an EMBL/GenBank/DDBJ whole genome shotgun (WGS) entry which is preliminary data.</text>
</comment>
<dbReference type="Pfam" id="PF08448">
    <property type="entry name" value="PAS_4"/>
    <property type="match status" value="1"/>
</dbReference>
<feature type="domain" description="PAC" evidence="9">
    <location>
        <begin position="280"/>
        <end position="332"/>
    </location>
</feature>
<proteinExistence type="predicted"/>
<keyword evidence="5" id="KW-0418">Kinase</keyword>
<dbReference type="PRINTS" id="PR00344">
    <property type="entry name" value="BCTRLSENSOR"/>
</dbReference>
<evidence type="ECO:0000256" key="2">
    <source>
        <dbReference type="ARBA" id="ARBA00012438"/>
    </source>
</evidence>
<evidence type="ECO:0000256" key="4">
    <source>
        <dbReference type="ARBA" id="ARBA00022679"/>
    </source>
</evidence>
<organism evidence="10 11">
    <name type="scientific">Dictyobacter kobayashii</name>
    <dbReference type="NCBI Taxonomy" id="2014872"/>
    <lineage>
        <taxon>Bacteria</taxon>
        <taxon>Bacillati</taxon>
        <taxon>Chloroflexota</taxon>
        <taxon>Ktedonobacteria</taxon>
        <taxon>Ktedonobacterales</taxon>
        <taxon>Dictyobacteraceae</taxon>
        <taxon>Dictyobacter</taxon>
    </lineage>
</organism>
<evidence type="ECO:0000256" key="6">
    <source>
        <dbReference type="ARBA" id="ARBA00023012"/>
    </source>
</evidence>
<sequence length="567" mass="62977">MRSMDKTGPERFSTPIALDRDLFMRRLIASLGHLNEGILGSDLTGAYIMNVGLSMGAAIEEEYKRFWAIDRSLTLDEYAHVIVDLKQKIQGNFSLVSKDAQKVVVRTTSCPFDTLVRQSPSLCFMTSSVFGGIAARNFGYAKVVLHQRIALGDPGCYVTIHLQRTPEAVAALGKEYVPDLNRASPDIAEQLHLMEQVQRLRKQLGETTSRWEEVMQEAAEAIGAFDLDGCVTYANARWRDLVGVEGEEVVGNIFEQLVDAEDQAGIHQLLAQAAQGKRVSGHQFRLRHRTGSLRTLRMSVGAIRDDRGHIVGTLGIVRDITHEREAQRLKDELLTTTSHELRTPVTTIRGLTQVLLRGLEQGHVPSPEVLAQRLQLIQRETDRLARLSTDLTDVTKLQTDALPLRREHFDARSMVEELVTGRREALLKDRRWTLSLNLSEHPLPVWGDRSRLEQVLDNLLDNAIKYSPDGGAITVDTQQQGDKVQISITDSGIGIPEPDIPQMFTPFFRASNASTYHFPGIGLGLYLCQSIVHAHGGTITVTSQEGQGATFLLSLPDASQQPVEEEA</sequence>
<dbReference type="SMART" id="SM00086">
    <property type="entry name" value="PAC"/>
    <property type="match status" value="1"/>
</dbReference>
<dbReference type="FunFam" id="3.30.565.10:FF:000006">
    <property type="entry name" value="Sensor histidine kinase WalK"/>
    <property type="match status" value="1"/>
</dbReference>
<dbReference type="InterPro" id="IPR001610">
    <property type="entry name" value="PAC"/>
</dbReference>
<evidence type="ECO:0000313" key="10">
    <source>
        <dbReference type="EMBL" id="GCE22274.1"/>
    </source>
</evidence>
<accession>A0A402AT55</accession>
<dbReference type="SUPFAM" id="SSF55785">
    <property type="entry name" value="PYP-like sensor domain (PAS domain)"/>
    <property type="match status" value="1"/>
</dbReference>
<dbReference type="PROSITE" id="PS50109">
    <property type="entry name" value="HIS_KIN"/>
    <property type="match status" value="1"/>
</dbReference>
<protein>
    <recommendedName>
        <fullName evidence="2">histidine kinase</fullName>
        <ecNumber evidence="2">2.7.13.3</ecNumber>
    </recommendedName>
</protein>
<dbReference type="Gene3D" id="3.30.565.10">
    <property type="entry name" value="Histidine kinase-like ATPase, C-terminal domain"/>
    <property type="match status" value="1"/>
</dbReference>
<dbReference type="Pfam" id="PF18546">
    <property type="entry name" value="MetOD1"/>
    <property type="match status" value="1"/>
</dbReference>
<evidence type="ECO:0000259" key="7">
    <source>
        <dbReference type="PROSITE" id="PS50109"/>
    </source>
</evidence>
<evidence type="ECO:0000256" key="1">
    <source>
        <dbReference type="ARBA" id="ARBA00000085"/>
    </source>
</evidence>
<dbReference type="InterPro" id="IPR000014">
    <property type="entry name" value="PAS"/>
</dbReference>